<evidence type="ECO:0000313" key="5">
    <source>
        <dbReference type="Proteomes" id="UP001479436"/>
    </source>
</evidence>
<keyword evidence="2 3" id="KW-0663">Pyridoxal phosphate</keyword>
<evidence type="ECO:0000256" key="3">
    <source>
        <dbReference type="RuleBase" id="RU362118"/>
    </source>
</evidence>
<dbReference type="PANTHER" id="PTHR42699">
    <property type="match status" value="1"/>
</dbReference>
<protein>
    <submittedName>
        <fullName evidence="4">Cystathionine gamma-synthase</fullName>
        <ecNumber evidence="4">2.5.1.48</ecNumber>
    </submittedName>
</protein>
<comment type="similarity">
    <text evidence="3">Belongs to the trans-sulfuration enzymes family.</text>
</comment>
<dbReference type="EC" id="2.5.1.48" evidence="4"/>
<dbReference type="InterPro" id="IPR000277">
    <property type="entry name" value="Cys/Met-Metab_PyrdxlP-dep_enz"/>
</dbReference>
<dbReference type="GO" id="GO:0003962">
    <property type="term" value="F:cystathionine gamma-synthase activity"/>
    <property type="evidence" value="ECO:0007669"/>
    <property type="project" value="UniProtKB-EC"/>
</dbReference>
<evidence type="ECO:0000256" key="2">
    <source>
        <dbReference type="ARBA" id="ARBA00022898"/>
    </source>
</evidence>
<comment type="caution">
    <text evidence="4">The sequence shown here is derived from an EMBL/GenBank/DDBJ whole genome shotgun (WGS) entry which is preliminary data.</text>
</comment>
<dbReference type="Proteomes" id="UP001479436">
    <property type="component" value="Unassembled WGS sequence"/>
</dbReference>
<dbReference type="SUPFAM" id="SSF53383">
    <property type="entry name" value="PLP-dependent transferases"/>
    <property type="match status" value="1"/>
</dbReference>
<dbReference type="InterPro" id="IPR015424">
    <property type="entry name" value="PyrdxlP-dep_Trfase"/>
</dbReference>
<dbReference type="InterPro" id="IPR051750">
    <property type="entry name" value="Trans-sulfuration_enzymes"/>
</dbReference>
<accession>A0ABR2VMP0</accession>
<dbReference type="InterPro" id="IPR015422">
    <property type="entry name" value="PyrdxlP-dep_Trfase_small"/>
</dbReference>
<dbReference type="PANTHER" id="PTHR42699:SF1">
    <property type="entry name" value="CYSTATHIONINE GAMMA-SYNTHASE-RELATED"/>
    <property type="match status" value="1"/>
</dbReference>
<dbReference type="Gene3D" id="3.90.1150.10">
    <property type="entry name" value="Aspartate Aminotransferase, domain 1"/>
    <property type="match status" value="1"/>
</dbReference>
<comment type="cofactor">
    <cofactor evidence="1 3">
        <name>pyridoxal 5'-phosphate</name>
        <dbReference type="ChEBI" id="CHEBI:597326"/>
    </cofactor>
</comment>
<proteinExistence type="inferred from homology"/>
<keyword evidence="4" id="KW-0808">Transferase</keyword>
<gene>
    <name evidence="4" type="primary">STR2_1</name>
    <name evidence="4" type="ORF">K7432_015711</name>
</gene>
<dbReference type="EMBL" id="JASJQH010009110">
    <property type="protein sequence ID" value="KAK9681201.1"/>
    <property type="molecule type" value="Genomic_DNA"/>
</dbReference>
<dbReference type="Pfam" id="PF01053">
    <property type="entry name" value="Cys_Met_Meta_PP"/>
    <property type="match status" value="1"/>
</dbReference>
<keyword evidence="5" id="KW-1185">Reference proteome</keyword>
<name>A0ABR2VMP0_9FUNG</name>
<sequence>MGGSLVLNPHGRYYEQLQETLKQEYEDLVWSEDAIFLERNSRTFKERIHKVNHNTEALCDFLVSHPKVTKIYYPKYNMRESYDSYKSLEGGYGGLFSIILESEEAATQFFDNLECAKGPSLGTNFTLVCPYTILAHYTELDWASQFGITRYLVRVSVGLESPEYLLQVFKDALDHITA</sequence>
<evidence type="ECO:0000256" key="1">
    <source>
        <dbReference type="ARBA" id="ARBA00001933"/>
    </source>
</evidence>
<reference evidence="4 5" key="1">
    <citation type="submission" date="2023-04" db="EMBL/GenBank/DDBJ databases">
        <title>Genome of Basidiobolus ranarum AG-B5.</title>
        <authorList>
            <person name="Stajich J.E."/>
            <person name="Carter-House D."/>
            <person name="Gryganskyi A."/>
        </authorList>
    </citation>
    <scope>NUCLEOTIDE SEQUENCE [LARGE SCALE GENOMIC DNA]</scope>
    <source>
        <strain evidence="4 5">AG-B5</strain>
    </source>
</reference>
<organism evidence="4 5">
    <name type="scientific">Basidiobolus ranarum</name>
    <dbReference type="NCBI Taxonomy" id="34480"/>
    <lineage>
        <taxon>Eukaryota</taxon>
        <taxon>Fungi</taxon>
        <taxon>Fungi incertae sedis</taxon>
        <taxon>Zoopagomycota</taxon>
        <taxon>Entomophthoromycotina</taxon>
        <taxon>Basidiobolomycetes</taxon>
        <taxon>Basidiobolales</taxon>
        <taxon>Basidiobolaceae</taxon>
        <taxon>Basidiobolus</taxon>
    </lineage>
</organism>
<evidence type="ECO:0000313" key="4">
    <source>
        <dbReference type="EMBL" id="KAK9681201.1"/>
    </source>
</evidence>